<sequence>MPTWNKREETADVGLAHVLRRHGPRCDLVEERLWIATRTHASSAAAKPENVAAGTDEYWRGF</sequence>
<evidence type="ECO:0000313" key="1">
    <source>
        <dbReference type="EMBL" id="NEC59344.1"/>
    </source>
</evidence>
<evidence type="ECO:0000313" key="2">
    <source>
        <dbReference type="Proteomes" id="UP000470404"/>
    </source>
</evidence>
<protein>
    <submittedName>
        <fullName evidence="1">Uncharacterized protein</fullName>
    </submittedName>
</protein>
<reference evidence="1 2" key="1">
    <citation type="submission" date="2020-01" db="EMBL/GenBank/DDBJ databases">
        <title>Insect and environment-associated Actinomycetes.</title>
        <authorList>
            <person name="Currrie C."/>
            <person name="Chevrette M."/>
            <person name="Carlson C."/>
            <person name="Stubbendieck R."/>
            <person name="Wendt-Pienkowski E."/>
        </authorList>
    </citation>
    <scope>NUCLEOTIDE SEQUENCE [LARGE SCALE GENOMIC DNA]</scope>
    <source>
        <strain evidence="1 2">SID8386</strain>
    </source>
</reference>
<organism evidence="1 2">
    <name type="scientific">Amycolatopsis rubida</name>
    <dbReference type="NCBI Taxonomy" id="112413"/>
    <lineage>
        <taxon>Bacteria</taxon>
        <taxon>Bacillati</taxon>
        <taxon>Actinomycetota</taxon>
        <taxon>Actinomycetes</taxon>
        <taxon>Pseudonocardiales</taxon>
        <taxon>Pseudonocardiaceae</taxon>
        <taxon>Amycolatopsis</taxon>
    </lineage>
</organism>
<name>A0ABX0BUP0_9PSEU</name>
<dbReference type="Proteomes" id="UP000470404">
    <property type="component" value="Unassembled WGS sequence"/>
</dbReference>
<gene>
    <name evidence="1" type="ORF">G3I59_28115</name>
</gene>
<proteinExistence type="predicted"/>
<keyword evidence="2" id="KW-1185">Reference proteome</keyword>
<dbReference type="EMBL" id="JAAGNC010000145">
    <property type="protein sequence ID" value="NEC59344.1"/>
    <property type="molecule type" value="Genomic_DNA"/>
</dbReference>
<comment type="caution">
    <text evidence="1">The sequence shown here is derived from an EMBL/GenBank/DDBJ whole genome shotgun (WGS) entry which is preliminary data.</text>
</comment>
<dbReference type="RefSeq" id="WP_161269632.1">
    <property type="nucleotide sequence ID" value="NZ_JAAGNC010000145.1"/>
</dbReference>
<accession>A0ABX0BUP0</accession>